<name>A0A839ILE4_9GAMM</name>
<dbReference type="GO" id="GO:0009253">
    <property type="term" value="P:peptidoglycan catabolic process"/>
    <property type="evidence" value="ECO:0007669"/>
    <property type="project" value="TreeGrafter"/>
</dbReference>
<keyword evidence="6 8" id="KW-0456">Lyase</keyword>
<dbReference type="InterPro" id="IPR001638">
    <property type="entry name" value="Solute-binding_3/MltF_N"/>
</dbReference>
<dbReference type="Proteomes" id="UP000565262">
    <property type="component" value="Unassembled WGS sequence"/>
</dbReference>
<feature type="active site" evidence="8">
    <location>
        <position position="314"/>
    </location>
</feature>
<dbReference type="GO" id="GO:0008933">
    <property type="term" value="F:peptidoglycan lytic transglycosylase activity"/>
    <property type="evidence" value="ECO:0007669"/>
    <property type="project" value="UniProtKB-UniRule"/>
</dbReference>
<dbReference type="EC" id="4.2.2.n1" evidence="8"/>
<keyword evidence="7 8" id="KW-0961">Cell wall biogenesis/degradation</keyword>
<dbReference type="GO" id="GO:0009279">
    <property type="term" value="C:cell outer membrane"/>
    <property type="evidence" value="ECO:0007669"/>
    <property type="project" value="UniProtKB-SubCell"/>
</dbReference>
<dbReference type="PANTHER" id="PTHR35936">
    <property type="entry name" value="MEMBRANE-BOUND LYTIC MUREIN TRANSGLYCOSYLASE F"/>
    <property type="match status" value="1"/>
</dbReference>
<dbReference type="Gene3D" id="3.40.190.10">
    <property type="entry name" value="Periplasmic binding protein-like II"/>
    <property type="match status" value="2"/>
</dbReference>
<comment type="similarity">
    <text evidence="2">Belongs to the bacterial solute-binding protein 3 family.</text>
</comment>
<dbReference type="InterPro" id="IPR008258">
    <property type="entry name" value="Transglycosylase_SLT_dom_1"/>
</dbReference>
<dbReference type="PANTHER" id="PTHR35936:SF32">
    <property type="entry name" value="MEMBRANE-BOUND LYTIC MUREIN TRANSGLYCOSYLASE F"/>
    <property type="match status" value="1"/>
</dbReference>
<evidence type="ECO:0000256" key="1">
    <source>
        <dbReference type="ARBA" id="ARBA00007734"/>
    </source>
</evidence>
<evidence type="ECO:0000256" key="8">
    <source>
        <dbReference type="HAMAP-Rule" id="MF_02016"/>
    </source>
</evidence>
<feature type="domain" description="Solute-binding protein family 3/N-terminal" evidence="9">
    <location>
        <begin position="43"/>
        <end position="267"/>
    </location>
</feature>
<feature type="chain" id="PRO_5033193791" description="Membrane-bound lytic murein transglycosylase F" evidence="8">
    <location>
        <begin position="29"/>
        <end position="484"/>
    </location>
</feature>
<evidence type="ECO:0000259" key="9">
    <source>
        <dbReference type="SMART" id="SM00062"/>
    </source>
</evidence>
<dbReference type="PROSITE" id="PS00922">
    <property type="entry name" value="TRANSGLYCOSYLASE"/>
    <property type="match status" value="1"/>
</dbReference>
<evidence type="ECO:0000256" key="2">
    <source>
        <dbReference type="ARBA" id="ARBA00010333"/>
    </source>
</evidence>
<evidence type="ECO:0000313" key="10">
    <source>
        <dbReference type="EMBL" id="MBB1485136.1"/>
    </source>
</evidence>
<comment type="subcellular location">
    <subcellularLocation>
        <location evidence="8">Cell outer membrane</location>
        <topology evidence="8">Peripheral membrane protein</topology>
    </subcellularLocation>
    <text evidence="8">Attached to the inner leaflet of the outer membrane.</text>
</comment>
<dbReference type="SUPFAM" id="SSF53850">
    <property type="entry name" value="Periplasmic binding protein-like II"/>
    <property type="match status" value="1"/>
</dbReference>
<feature type="signal peptide" evidence="8">
    <location>
        <begin position="1"/>
        <end position="28"/>
    </location>
</feature>
<comment type="similarity">
    <text evidence="8">In the N-terminal section; belongs to the bacterial solute-binding protein 3 family.</text>
</comment>
<feature type="region of interest" description="LT domain" evidence="8">
    <location>
        <begin position="268"/>
        <end position="484"/>
    </location>
</feature>
<comment type="similarity">
    <text evidence="1">Belongs to the transglycosylase Slt family.</text>
</comment>
<dbReference type="PROSITE" id="PS51257">
    <property type="entry name" value="PROKAR_LIPOPROTEIN"/>
    <property type="match status" value="1"/>
</dbReference>
<dbReference type="InterPro" id="IPR023346">
    <property type="entry name" value="Lysozyme-like_dom_sf"/>
</dbReference>
<comment type="catalytic activity">
    <reaction evidence="8">
        <text>Exolytic cleavage of the (1-&gt;4)-beta-glycosidic linkage between N-acetylmuramic acid (MurNAc) and N-acetylglucosamine (GlcNAc) residues in peptidoglycan, from either the reducing or the non-reducing ends of the peptidoglycan chains, with concomitant formation of a 1,6-anhydrobond in the MurNAc residue.</text>
        <dbReference type="EC" id="4.2.2.n1"/>
    </reaction>
</comment>
<evidence type="ECO:0000313" key="11">
    <source>
        <dbReference type="Proteomes" id="UP000565262"/>
    </source>
</evidence>
<keyword evidence="3 8" id="KW-0732">Signal</keyword>
<protein>
    <recommendedName>
        <fullName evidence="8">Membrane-bound lytic murein transglycosylase F</fullName>
        <ecNumber evidence="8">4.2.2.n1</ecNumber>
    </recommendedName>
    <alternativeName>
        <fullName evidence="8">Murein lyase F</fullName>
    </alternativeName>
</protein>
<dbReference type="CDD" id="cd01009">
    <property type="entry name" value="PBP2_YfhD_N"/>
    <property type="match status" value="1"/>
</dbReference>
<keyword evidence="11" id="KW-1185">Reference proteome</keyword>
<evidence type="ECO:0000256" key="3">
    <source>
        <dbReference type="ARBA" id="ARBA00022729"/>
    </source>
</evidence>
<dbReference type="Gene3D" id="1.10.530.10">
    <property type="match status" value="1"/>
</dbReference>
<organism evidence="10 11">
    <name type="scientific">Oceanospirillum sediminis</name>
    <dbReference type="NCBI Taxonomy" id="2760088"/>
    <lineage>
        <taxon>Bacteria</taxon>
        <taxon>Pseudomonadati</taxon>
        <taxon>Pseudomonadota</taxon>
        <taxon>Gammaproteobacteria</taxon>
        <taxon>Oceanospirillales</taxon>
        <taxon>Oceanospirillaceae</taxon>
        <taxon>Oceanospirillum</taxon>
    </lineage>
</organism>
<reference evidence="10 11" key="1">
    <citation type="submission" date="2020-08" db="EMBL/GenBank/DDBJ databases">
        <title>Oceanospirillum sp. nov. isolated from marine sediment.</title>
        <authorList>
            <person name="Ji X."/>
        </authorList>
    </citation>
    <scope>NUCLEOTIDE SEQUENCE [LARGE SCALE GENOMIC DNA]</scope>
    <source>
        <strain evidence="10 11">D5</strain>
    </source>
</reference>
<gene>
    <name evidence="8 10" type="primary">mltF</name>
    <name evidence="10" type="ORF">H4O21_00695</name>
</gene>
<comment type="caution">
    <text evidence="10">The sequence shown here is derived from an EMBL/GenBank/DDBJ whole genome shotgun (WGS) entry which is preliminary data.</text>
</comment>
<evidence type="ECO:0000256" key="6">
    <source>
        <dbReference type="ARBA" id="ARBA00023239"/>
    </source>
</evidence>
<dbReference type="RefSeq" id="WP_182806893.1">
    <property type="nucleotide sequence ID" value="NZ_JACJFM010000001.1"/>
</dbReference>
<dbReference type="Pfam" id="PF01464">
    <property type="entry name" value="SLT"/>
    <property type="match status" value="1"/>
</dbReference>
<keyword evidence="4 8" id="KW-0472">Membrane</keyword>
<comment type="function">
    <text evidence="8">Murein-degrading enzyme that degrades murein glycan strands and insoluble, high-molecular weight murein sacculi, with the concomitant formation of a 1,6-anhydromuramoyl product. Lytic transglycosylases (LTs) play an integral role in the metabolism of the peptidoglycan (PG) sacculus. Their lytic action creates space within the PG sacculus to allow for its expansion as well as for the insertion of various structures such as secretion systems and flagella.</text>
</comment>
<evidence type="ECO:0000256" key="5">
    <source>
        <dbReference type="ARBA" id="ARBA00023237"/>
    </source>
</evidence>
<accession>A0A839ILE4</accession>
<dbReference type="HAMAP" id="MF_02016">
    <property type="entry name" value="MltF"/>
    <property type="match status" value="1"/>
</dbReference>
<keyword evidence="5 8" id="KW-0998">Cell outer membrane</keyword>
<dbReference type="Pfam" id="PF00497">
    <property type="entry name" value="SBP_bac_3"/>
    <property type="match status" value="1"/>
</dbReference>
<dbReference type="GO" id="GO:0016998">
    <property type="term" value="P:cell wall macromolecule catabolic process"/>
    <property type="evidence" value="ECO:0007669"/>
    <property type="project" value="UniProtKB-UniRule"/>
</dbReference>
<dbReference type="GO" id="GO:0071555">
    <property type="term" value="P:cell wall organization"/>
    <property type="evidence" value="ECO:0007669"/>
    <property type="project" value="UniProtKB-KW"/>
</dbReference>
<proteinExistence type="inferred from homology"/>
<comment type="caution">
    <text evidence="8">Lacks conserved residue(s) required for the propagation of feature annotation.</text>
</comment>
<comment type="similarity">
    <text evidence="8">In the C-terminal section; belongs to the transglycosylase Slt family.</text>
</comment>
<dbReference type="EMBL" id="JACJFM010000001">
    <property type="protein sequence ID" value="MBB1485136.1"/>
    <property type="molecule type" value="Genomic_DNA"/>
</dbReference>
<evidence type="ECO:0000256" key="4">
    <source>
        <dbReference type="ARBA" id="ARBA00023136"/>
    </source>
</evidence>
<dbReference type="InterPro" id="IPR023703">
    <property type="entry name" value="MltF"/>
</dbReference>
<comment type="domain">
    <text evidence="8">The N-terminal domain does not have lytic activity and probably modulates enzymatic activity. The C-terminal domain is the catalytic active domain.</text>
</comment>
<dbReference type="InterPro" id="IPR000189">
    <property type="entry name" value="Transglyc_AS"/>
</dbReference>
<evidence type="ECO:0000256" key="7">
    <source>
        <dbReference type="ARBA" id="ARBA00023316"/>
    </source>
</evidence>
<sequence precursor="true">MRQALESFTRALTLASLLLMAVFLSACKEETPSVLEEIKQQGVLKILTRNTPTTYYEGSEGPSGMEYELASLFADYLGVKLEISSNHDIKEIYQALEQGKAHIGAAGLEVSLDKIGDFFYAPQYMRVDPIVVYNRTNEKPAGLDNLVGSQIAVISGTESARLLRELQADYPKLSWKETADLEATDLIRMVQEGELDYAVVNSNELDINLAYYTRAREAFKLPRQHSLAWVMPKSRDHTLYQAVKAFFTDLEAKGELAQMRDRYYGHKEELNYVGVQLFLRHVRNRFPKYEKHFKDAAEKYELDWRLLAAVGYQESHWRPLAKSPTGVRGIMMLTLNTASDMGVTDRLDAKQSIYGGARYLSKLIRRIPERIQEPDRTWMALASYNVGFGHLEDARIITQHLKKDPDKWIDVRQHLPLLQKREWYKQTKYGFARGQEPVTYVQNIRQYYDILSWYDTRLQQLVQNRVVERPVDESVSFSIVPPVL</sequence>
<dbReference type="AlphaFoldDB" id="A0A839ILE4"/>
<dbReference type="NCBIfam" id="NF008112">
    <property type="entry name" value="PRK10859.1"/>
    <property type="match status" value="1"/>
</dbReference>
<dbReference type="SMART" id="SM00062">
    <property type="entry name" value="PBPb"/>
    <property type="match status" value="1"/>
</dbReference>
<dbReference type="SUPFAM" id="SSF53955">
    <property type="entry name" value="Lysozyme-like"/>
    <property type="match status" value="1"/>
</dbReference>
<dbReference type="CDD" id="cd13403">
    <property type="entry name" value="MLTF-like"/>
    <property type="match status" value="1"/>
</dbReference>